<dbReference type="VEuPathDB" id="FungiDB:BCV72DRAFT_295964"/>
<dbReference type="GO" id="GO:0006388">
    <property type="term" value="P:tRNA splicing, via endonucleolytic cleavage and ligation"/>
    <property type="evidence" value="ECO:0007669"/>
    <property type="project" value="TreeGrafter"/>
</dbReference>
<dbReference type="Pfam" id="PF01885">
    <property type="entry name" value="PTS_2-RNA"/>
    <property type="match status" value="1"/>
</dbReference>
<dbReference type="EC" id="2.7.1.160" evidence="3"/>
<dbReference type="OrthoDB" id="419694at2759"/>
<evidence type="ECO:0000256" key="1">
    <source>
        <dbReference type="ARBA" id="ARBA00003343"/>
    </source>
</evidence>
<dbReference type="PANTHER" id="PTHR12684:SF2">
    <property type="entry name" value="TRNA 2'-PHOSPHOTRANSFERASE 1"/>
    <property type="match status" value="1"/>
</dbReference>
<dbReference type="SUPFAM" id="SSF56399">
    <property type="entry name" value="ADP-ribosylation"/>
    <property type="match status" value="1"/>
</dbReference>
<dbReference type="Gene3D" id="1.10.10.970">
    <property type="entry name" value="RNA 2'-phosphotransferase, Tpt1/KptA family, N-terminal domain"/>
    <property type="match status" value="1"/>
</dbReference>
<dbReference type="GO" id="GO:0000215">
    <property type="term" value="F:tRNA 2'-phosphotransferase activity"/>
    <property type="evidence" value="ECO:0007669"/>
    <property type="project" value="UniProtKB-EC"/>
</dbReference>
<reference evidence="7" key="1">
    <citation type="journal article" date="2016" name="Proc. Natl. Acad. Sci. U.S.A.">
        <title>Lipid metabolic changes in an early divergent fungus govern the establishment of a mutualistic symbiosis with endobacteria.</title>
        <authorList>
            <person name="Lastovetsky O.A."/>
            <person name="Gaspar M.L."/>
            <person name="Mondo S.J."/>
            <person name="LaButti K.M."/>
            <person name="Sandor L."/>
            <person name="Grigoriev I.V."/>
            <person name="Henry S.A."/>
            <person name="Pawlowska T.E."/>
        </authorList>
    </citation>
    <scope>NUCLEOTIDE SEQUENCE [LARGE SCALE GENOMIC DNA]</scope>
    <source>
        <strain evidence="7">ATCC 52814</strain>
    </source>
</reference>
<keyword evidence="5" id="KW-0520">NAD</keyword>
<name>A0A1X0QV43_RHIZD</name>
<dbReference type="InterPro" id="IPR042081">
    <property type="entry name" value="RNA_2'-PTrans_C"/>
</dbReference>
<dbReference type="AlphaFoldDB" id="A0A1X0QV43"/>
<gene>
    <name evidence="7" type="ORF">BCV72DRAFT_295964</name>
</gene>
<evidence type="ECO:0000256" key="4">
    <source>
        <dbReference type="ARBA" id="ARBA00022679"/>
    </source>
</evidence>
<evidence type="ECO:0000313" key="7">
    <source>
        <dbReference type="EMBL" id="ORE03643.1"/>
    </source>
</evidence>
<evidence type="ECO:0000256" key="6">
    <source>
        <dbReference type="ARBA" id="ARBA00047949"/>
    </source>
</evidence>
<dbReference type="EMBL" id="KV921996">
    <property type="protein sequence ID" value="ORE03643.1"/>
    <property type="molecule type" value="Genomic_DNA"/>
</dbReference>
<evidence type="ECO:0000256" key="2">
    <source>
        <dbReference type="ARBA" id="ARBA00009836"/>
    </source>
</evidence>
<comment type="function">
    <text evidence="1">Catalyzes the last step of tRNA splicing, the transfer of the splice junction 2'-phosphate from ligated tRNA to NAD to produce ADP-ribose 1''-2'' cyclic phosphate.</text>
</comment>
<dbReference type="PANTHER" id="PTHR12684">
    <property type="entry name" value="PUTATIVE PHOSPHOTRANSFERASE"/>
    <property type="match status" value="1"/>
</dbReference>
<dbReference type="InterPro" id="IPR002745">
    <property type="entry name" value="Ptrans_KptA/Tpt1"/>
</dbReference>
<keyword evidence="4 7" id="KW-0808">Transferase</keyword>
<accession>A0A1X0QV43</accession>
<comment type="catalytic activity">
    <reaction evidence="6">
        <text>2'-phospho-[ligated tRNA] + NAD(+) = mature tRNA + ADP-alpha-D-ribose 1'',2''-cyclic phosphate + nicotinamide</text>
        <dbReference type="Rhea" id="RHEA:23324"/>
        <dbReference type="Rhea" id="RHEA-COMP:11106"/>
        <dbReference type="Rhea" id="RHEA-COMP:11107"/>
        <dbReference type="ChEBI" id="CHEBI:17154"/>
        <dbReference type="ChEBI" id="CHEBI:57540"/>
        <dbReference type="ChEBI" id="CHEBI:76596"/>
        <dbReference type="ChEBI" id="CHEBI:82883"/>
        <dbReference type="ChEBI" id="CHEBI:85027"/>
        <dbReference type="EC" id="2.7.1.160"/>
    </reaction>
</comment>
<evidence type="ECO:0000256" key="3">
    <source>
        <dbReference type="ARBA" id="ARBA00012007"/>
    </source>
</evidence>
<proteinExistence type="inferred from homology"/>
<dbReference type="Proteomes" id="UP000242414">
    <property type="component" value="Unassembled WGS sequence"/>
</dbReference>
<organism evidence="7">
    <name type="scientific">Rhizopus microsporus var. microsporus</name>
    <dbReference type="NCBI Taxonomy" id="86635"/>
    <lineage>
        <taxon>Eukaryota</taxon>
        <taxon>Fungi</taxon>
        <taxon>Fungi incertae sedis</taxon>
        <taxon>Mucoromycota</taxon>
        <taxon>Mucoromycotina</taxon>
        <taxon>Mucoromycetes</taxon>
        <taxon>Mucorales</taxon>
        <taxon>Mucorineae</taxon>
        <taxon>Rhizopodaceae</taxon>
        <taxon>Rhizopus</taxon>
    </lineage>
</organism>
<protein>
    <recommendedName>
        <fullName evidence="3">2'-phosphotransferase</fullName>
        <ecNumber evidence="3">2.7.1.160</ecNumber>
    </recommendedName>
</protein>
<dbReference type="InterPro" id="IPR042080">
    <property type="entry name" value="RNA_2'-PTrans_N"/>
</dbReference>
<comment type="similarity">
    <text evidence="2">Belongs to the KptA/TPT1 family.</text>
</comment>
<sequence length="207" mass="23704">MSSQPEEKVTSLSKKLSYVLRHGALKENLKIAPDGFIKLDDLLKLRRFKDVTYPDIQYVVDHNDKKRFELKEENDVYYIRATQGHSIPVINTDELLEKLDKVTTPVIHGTTMKAWESIKNDGLSKMNRIHIHFAIGLPNDPNVKSGVRKSSEVYIFIDADKAMRDGIKFYKSRNDVILSDGIDGTIPPKYFKKAIDKHGDVLYEQPS</sequence>
<dbReference type="Gene3D" id="3.20.170.30">
    <property type="match status" value="1"/>
</dbReference>
<evidence type="ECO:0000256" key="5">
    <source>
        <dbReference type="ARBA" id="ARBA00023027"/>
    </source>
</evidence>